<feature type="transmembrane region" description="Helical" evidence="1">
    <location>
        <begin position="21"/>
        <end position="42"/>
    </location>
</feature>
<evidence type="ECO:0000256" key="1">
    <source>
        <dbReference type="SAM" id="Phobius"/>
    </source>
</evidence>
<dbReference type="Proteomes" id="UP001305647">
    <property type="component" value="Unassembled WGS sequence"/>
</dbReference>
<keyword evidence="1" id="KW-0812">Transmembrane</keyword>
<keyword evidence="1" id="KW-1133">Transmembrane helix</keyword>
<dbReference type="EMBL" id="MU863639">
    <property type="protein sequence ID" value="KAK4100726.1"/>
    <property type="molecule type" value="Genomic_DNA"/>
</dbReference>
<keyword evidence="3" id="KW-1185">Reference proteome</keyword>
<gene>
    <name evidence="2" type="ORF">N658DRAFT_94001</name>
</gene>
<dbReference type="AlphaFoldDB" id="A0AAN6Q4B1"/>
<evidence type="ECO:0000313" key="3">
    <source>
        <dbReference type="Proteomes" id="UP001305647"/>
    </source>
</evidence>
<reference evidence="2" key="1">
    <citation type="journal article" date="2023" name="Mol. Phylogenet. Evol.">
        <title>Genome-scale phylogeny and comparative genomics of the fungal order Sordariales.</title>
        <authorList>
            <person name="Hensen N."/>
            <person name="Bonometti L."/>
            <person name="Westerberg I."/>
            <person name="Brannstrom I.O."/>
            <person name="Guillou S."/>
            <person name="Cros-Aarteil S."/>
            <person name="Calhoun S."/>
            <person name="Haridas S."/>
            <person name="Kuo A."/>
            <person name="Mondo S."/>
            <person name="Pangilinan J."/>
            <person name="Riley R."/>
            <person name="LaButti K."/>
            <person name="Andreopoulos B."/>
            <person name="Lipzen A."/>
            <person name="Chen C."/>
            <person name="Yan M."/>
            <person name="Daum C."/>
            <person name="Ng V."/>
            <person name="Clum A."/>
            <person name="Steindorff A."/>
            <person name="Ohm R.A."/>
            <person name="Martin F."/>
            <person name="Silar P."/>
            <person name="Natvig D.O."/>
            <person name="Lalanne C."/>
            <person name="Gautier V."/>
            <person name="Ament-Velasquez S.L."/>
            <person name="Kruys A."/>
            <person name="Hutchinson M.I."/>
            <person name="Powell A.J."/>
            <person name="Barry K."/>
            <person name="Miller A.N."/>
            <person name="Grigoriev I.V."/>
            <person name="Debuchy R."/>
            <person name="Gladieux P."/>
            <person name="Hiltunen Thoren M."/>
            <person name="Johannesson H."/>
        </authorList>
    </citation>
    <scope>NUCLEOTIDE SEQUENCE</scope>
    <source>
        <strain evidence="2">CBS 757.83</strain>
    </source>
</reference>
<reference evidence="2" key="2">
    <citation type="submission" date="2023-05" db="EMBL/GenBank/DDBJ databases">
        <authorList>
            <consortium name="Lawrence Berkeley National Laboratory"/>
            <person name="Steindorff A."/>
            <person name="Hensen N."/>
            <person name="Bonometti L."/>
            <person name="Westerberg I."/>
            <person name="Brannstrom I.O."/>
            <person name="Guillou S."/>
            <person name="Cros-Aarteil S."/>
            <person name="Calhoun S."/>
            <person name="Haridas S."/>
            <person name="Kuo A."/>
            <person name="Mondo S."/>
            <person name="Pangilinan J."/>
            <person name="Riley R."/>
            <person name="Labutti K."/>
            <person name="Andreopoulos B."/>
            <person name="Lipzen A."/>
            <person name="Chen C."/>
            <person name="Yanf M."/>
            <person name="Daum C."/>
            <person name="Ng V."/>
            <person name="Clum A."/>
            <person name="Ohm R."/>
            <person name="Martin F."/>
            <person name="Silar P."/>
            <person name="Natvig D."/>
            <person name="Lalanne C."/>
            <person name="Gautier V."/>
            <person name="Ament-Velasquez S.L."/>
            <person name="Kruys A."/>
            <person name="Hutchinson M.I."/>
            <person name="Powell A.J."/>
            <person name="Barry K."/>
            <person name="Miller A.N."/>
            <person name="Grigoriev I.V."/>
            <person name="Debuchy R."/>
            <person name="Gladieux P."/>
            <person name="Thoren M.H."/>
            <person name="Johannesson H."/>
        </authorList>
    </citation>
    <scope>NUCLEOTIDE SEQUENCE</scope>
    <source>
        <strain evidence="2">CBS 757.83</strain>
    </source>
</reference>
<sequence length="136" mass="15001">MHQTCLSARDQRRVLRGTRLFFSNRQLLLADSLALPFAHLLFLFPQGLLLSNSPCLAWPAICLPIYLGIPPEPRPPESDLPLPFLHSFLVSFCHCSTGKRPPGLCNGIVFLTPCHLAVSHSLAPTLDGRFPSCGQE</sequence>
<keyword evidence="1" id="KW-0472">Membrane</keyword>
<evidence type="ECO:0000313" key="2">
    <source>
        <dbReference type="EMBL" id="KAK4100726.1"/>
    </source>
</evidence>
<organism evidence="2 3">
    <name type="scientific">Parathielavia hyrcaniae</name>
    <dbReference type="NCBI Taxonomy" id="113614"/>
    <lineage>
        <taxon>Eukaryota</taxon>
        <taxon>Fungi</taxon>
        <taxon>Dikarya</taxon>
        <taxon>Ascomycota</taxon>
        <taxon>Pezizomycotina</taxon>
        <taxon>Sordariomycetes</taxon>
        <taxon>Sordariomycetidae</taxon>
        <taxon>Sordariales</taxon>
        <taxon>Chaetomiaceae</taxon>
        <taxon>Parathielavia</taxon>
    </lineage>
</organism>
<comment type="caution">
    <text evidence="2">The sequence shown here is derived from an EMBL/GenBank/DDBJ whole genome shotgun (WGS) entry which is preliminary data.</text>
</comment>
<proteinExistence type="predicted"/>
<protein>
    <submittedName>
        <fullName evidence="2">Uncharacterized protein</fullName>
    </submittedName>
</protein>
<name>A0AAN6Q4B1_9PEZI</name>
<accession>A0AAN6Q4B1</accession>